<dbReference type="EMBL" id="JAGIZQ010000006">
    <property type="protein sequence ID" value="KAH6623872.1"/>
    <property type="molecule type" value="Genomic_DNA"/>
</dbReference>
<comment type="caution">
    <text evidence="1">The sequence shown here is derived from an EMBL/GenBank/DDBJ whole genome shotgun (WGS) entry which is preliminary data.</text>
</comment>
<gene>
    <name evidence="1" type="ORF">F5144DRAFT_623712</name>
</gene>
<proteinExistence type="predicted"/>
<protein>
    <submittedName>
        <fullName evidence="1">Uncharacterized protein</fullName>
    </submittedName>
</protein>
<evidence type="ECO:0000313" key="1">
    <source>
        <dbReference type="EMBL" id="KAH6623872.1"/>
    </source>
</evidence>
<sequence length="94" mass="10344">MAACSRPAGYAGSTPVQSLRPCQGNEQVLIPLVKGTLVYSHSFWRALGVLQLAITTTVRYKFASLLLRQVYCCAPFGCTEPQHPREITFTEAEP</sequence>
<accession>A0ACB7P201</accession>
<dbReference type="Proteomes" id="UP000724584">
    <property type="component" value="Unassembled WGS sequence"/>
</dbReference>
<evidence type="ECO:0000313" key="2">
    <source>
        <dbReference type="Proteomes" id="UP000724584"/>
    </source>
</evidence>
<name>A0ACB7P201_9PEZI</name>
<reference evidence="1 2" key="1">
    <citation type="journal article" date="2021" name="Nat. Commun.">
        <title>Genetic determinants of endophytism in the Arabidopsis root mycobiome.</title>
        <authorList>
            <person name="Mesny F."/>
            <person name="Miyauchi S."/>
            <person name="Thiergart T."/>
            <person name="Pickel B."/>
            <person name="Atanasova L."/>
            <person name="Karlsson M."/>
            <person name="Huettel B."/>
            <person name="Barry K.W."/>
            <person name="Haridas S."/>
            <person name="Chen C."/>
            <person name="Bauer D."/>
            <person name="Andreopoulos W."/>
            <person name="Pangilinan J."/>
            <person name="LaButti K."/>
            <person name="Riley R."/>
            <person name="Lipzen A."/>
            <person name="Clum A."/>
            <person name="Drula E."/>
            <person name="Henrissat B."/>
            <person name="Kohler A."/>
            <person name="Grigoriev I.V."/>
            <person name="Martin F.M."/>
            <person name="Hacquard S."/>
        </authorList>
    </citation>
    <scope>NUCLEOTIDE SEQUENCE [LARGE SCALE GENOMIC DNA]</scope>
    <source>
        <strain evidence="1 2">MPI-SDFR-AT-0079</strain>
    </source>
</reference>
<keyword evidence="2" id="KW-1185">Reference proteome</keyword>
<organism evidence="1 2">
    <name type="scientific">Chaetomium tenue</name>
    <dbReference type="NCBI Taxonomy" id="1854479"/>
    <lineage>
        <taxon>Eukaryota</taxon>
        <taxon>Fungi</taxon>
        <taxon>Dikarya</taxon>
        <taxon>Ascomycota</taxon>
        <taxon>Pezizomycotina</taxon>
        <taxon>Sordariomycetes</taxon>
        <taxon>Sordariomycetidae</taxon>
        <taxon>Sordariales</taxon>
        <taxon>Chaetomiaceae</taxon>
        <taxon>Chaetomium</taxon>
    </lineage>
</organism>